<keyword evidence="8" id="KW-0464">Manganese</keyword>
<evidence type="ECO:0000256" key="2">
    <source>
        <dbReference type="ARBA" id="ARBA00013255"/>
    </source>
</evidence>
<dbReference type="FunFam" id="3.30.1490.20:FF:000006">
    <property type="entry name" value="phosphoribosylamine--glycine ligase, chloroplastic-like"/>
    <property type="match status" value="1"/>
</dbReference>
<dbReference type="GO" id="GO:0005524">
    <property type="term" value="F:ATP binding"/>
    <property type="evidence" value="ECO:0007669"/>
    <property type="project" value="UniProtKB-UniRule"/>
</dbReference>
<sequence length="432" mass="47342">MAPFTILLVGRGGRESAFAYKLSQSKYVTKIYVGPGNGGTAQGIDKVSNLPGVSEEDFDRLVELSKKLQVNLVVPGPDVPVVNGIQSWFHNGKLLVFHASRLRKRLLSWKARKPFSKDFMARHNIPTAAYRNFTSYDTAKQYLESIDFKVVLKASGLAAGKGVIIPDTKDEGLTALKQIMCEHEFGDAGNEIVIEEFLEGDELSILTFSDGITFKSMPPAQDHKRIFDHDQGPNTGGMGCYAPTRIASAAVLEEIEKSILQPTFEGLRQEGKPFVGMLFTGIMLTKSGPKTLEYNARFGDPETQTLLPLLKSDLAEIMSACVEGRLHDTDIVMNNESCAVVIVSSEGYPGPYPKGDHIEMDGRHVQGDARFFYAGTALNEDGSLVTASGRVLGVSATAQTLEEAVAKAYEGVRTVQFNGMHYRKDIAYRAFR</sequence>
<evidence type="ECO:0000256" key="4">
    <source>
        <dbReference type="ARBA" id="ARBA00022723"/>
    </source>
</evidence>
<dbReference type="GO" id="GO:0046872">
    <property type="term" value="F:metal ion binding"/>
    <property type="evidence" value="ECO:0007669"/>
    <property type="project" value="UniProtKB-KW"/>
</dbReference>
<dbReference type="SUPFAM" id="SSF51246">
    <property type="entry name" value="Rudiment single hybrid motif"/>
    <property type="match status" value="1"/>
</dbReference>
<evidence type="ECO:0000256" key="11">
    <source>
        <dbReference type="ARBA" id="ARBA00042864"/>
    </source>
</evidence>
<dbReference type="InterPro" id="IPR020561">
    <property type="entry name" value="PRibGlycinamid_synth_ATP-grasp"/>
</dbReference>
<evidence type="ECO:0000256" key="9">
    <source>
        <dbReference type="ARBA" id="ARBA00038345"/>
    </source>
</evidence>
<dbReference type="GO" id="GO:0004641">
    <property type="term" value="F:phosphoribosylformylglycinamidine cyclo-ligase activity"/>
    <property type="evidence" value="ECO:0007669"/>
    <property type="project" value="UniProtKB-EC"/>
</dbReference>
<dbReference type="InParanoid" id="A0A194X7V9"/>
<dbReference type="SUPFAM" id="SSF52440">
    <property type="entry name" value="PreATP-grasp domain"/>
    <property type="match status" value="1"/>
</dbReference>
<dbReference type="RefSeq" id="XP_018070605.1">
    <property type="nucleotide sequence ID" value="XM_018222591.1"/>
</dbReference>
<dbReference type="Gene3D" id="3.90.600.10">
    <property type="entry name" value="Phosphoribosylglycinamide synthetase, C-terminal domain"/>
    <property type="match status" value="1"/>
</dbReference>
<feature type="domain" description="ATP-grasp" evidence="14">
    <location>
        <begin position="117"/>
        <end position="323"/>
    </location>
</feature>
<evidence type="ECO:0000256" key="10">
    <source>
        <dbReference type="ARBA" id="ARBA00042242"/>
    </source>
</evidence>
<evidence type="ECO:0000256" key="5">
    <source>
        <dbReference type="ARBA" id="ARBA00022741"/>
    </source>
</evidence>
<evidence type="ECO:0000256" key="12">
    <source>
        <dbReference type="ARBA" id="ARBA00049057"/>
    </source>
</evidence>
<dbReference type="GO" id="GO:0009113">
    <property type="term" value="P:purine nucleobase biosynthetic process"/>
    <property type="evidence" value="ECO:0007669"/>
    <property type="project" value="InterPro"/>
</dbReference>
<dbReference type="Gene3D" id="3.30.1490.20">
    <property type="entry name" value="ATP-grasp fold, A domain"/>
    <property type="match status" value="1"/>
</dbReference>
<name>A0A194X7V9_MOLSC</name>
<dbReference type="Pfam" id="PF02843">
    <property type="entry name" value="GARS_C"/>
    <property type="match status" value="1"/>
</dbReference>
<gene>
    <name evidence="15" type="ORF">LY89DRAFT_782538</name>
</gene>
<dbReference type="NCBIfam" id="TIGR00877">
    <property type="entry name" value="purD"/>
    <property type="match status" value="1"/>
</dbReference>
<organism evidence="15 16">
    <name type="scientific">Mollisia scopiformis</name>
    <name type="common">Conifer needle endophyte fungus</name>
    <name type="synonym">Phialocephala scopiformis</name>
    <dbReference type="NCBI Taxonomy" id="149040"/>
    <lineage>
        <taxon>Eukaryota</taxon>
        <taxon>Fungi</taxon>
        <taxon>Dikarya</taxon>
        <taxon>Ascomycota</taxon>
        <taxon>Pezizomycotina</taxon>
        <taxon>Leotiomycetes</taxon>
        <taxon>Helotiales</taxon>
        <taxon>Mollisiaceae</taxon>
        <taxon>Mollisia</taxon>
    </lineage>
</organism>
<dbReference type="SMART" id="SM01209">
    <property type="entry name" value="GARS_A"/>
    <property type="match status" value="1"/>
</dbReference>
<dbReference type="GeneID" id="28832317"/>
<dbReference type="InterPro" id="IPR011054">
    <property type="entry name" value="Rudment_hybrid_motif"/>
</dbReference>
<keyword evidence="3 15" id="KW-0436">Ligase</keyword>
<comment type="similarity">
    <text evidence="9">Belongs to the GARS family.</text>
</comment>
<dbReference type="InterPro" id="IPR013815">
    <property type="entry name" value="ATP_grasp_subdomain_1"/>
</dbReference>
<dbReference type="PROSITE" id="PS50975">
    <property type="entry name" value="ATP_GRASP"/>
    <property type="match status" value="1"/>
</dbReference>
<evidence type="ECO:0000259" key="14">
    <source>
        <dbReference type="PROSITE" id="PS50975"/>
    </source>
</evidence>
<dbReference type="STRING" id="149040.A0A194X7V9"/>
<keyword evidence="7 13" id="KW-0067">ATP-binding</keyword>
<reference evidence="15 16" key="1">
    <citation type="submission" date="2015-10" db="EMBL/GenBank/DDBJ databases">
        <title>Full genome of DAOMC 229536 Phialocephala scopiformis, a fungal endophyte of spruce producing the potent anti-insectan compound rugulosin.</title>
        <authorList>
            <consortium name="DOE Joint Genome Institute"/>
            <person name="Walker A.K."/>
            <person name="Frasz S.L."/>
            <person name="Seifert K.A."/>
            <person name="Miller J.D."/>
            <person name="Mondo S.J."/>
            <person name="Labutti K."/>
            <person name="Lipzen A."/>
            <person name="Dockter R."/>
            <person name="Kennedy M."/>
            <person name="Grigoriev I.V."/>
            <person name="Spatafora J.W."/>
        </authorList>
    </citation>
    <scope>NUCLEOTIDE SEQUENCE [LARGE SCALE GENOMIC DNA]</scope>
    <source>
        <strain evidence="15 16">CBS 120377</strain>
    </source>
</reference>
<evidence type="ECO:0000256" key="3">
    <source>
        <dbReference type="ARBA" id="ARBA00022598"/>
    </source>
</evidence>
<dbReference type="InterPro" id="IPR020562">
    <property type="entry name" value="PRibGlycinamide_synth_N"/>
</dbReference>
<dbReference type="InterPro" id="IPR037123">
    <property type="entry name" value="PRibGlycinamide_synth_C_sf"/>
</dbReference>
<dbReference type="PANTHER" id="PTHR43472">
    <property type="entry name" value="PHOSPHORIBOSYLAMINE--GLYCINE LIGASE"/>
    <property type="match status" value="1"/>
</dbReference>
<dbReference type="GO" id="GO:0006189">
    <property type="term" value="P:'de novo' IMP biosynthetic process"/>
    <property type="evidence" value="ECO:0007669"/>
    <property type="project" value="UniProtKB-UniPathway"/>
</dbReference>
<dbReference type="FunFam" id="3.30.470.20:FF:000018">
    <property type="entry name" value="Trifunctional purine biosynthetic protein adenosine-3"/>
    <property type="match status" value="1"/>
</dbReference>
<dbReference type="PROSITE" id="PS00184">
    <property type="entry name" value="GARS"/>
    <property type="match status" value="1"/>
</dbReference>
<dbReference type="InterPro" id="IPR020560">
    <property type="entry name" value="PRibGlycinamide_synth_C-dom"/>
</dbReference>
<evidence type="ECO:0000256" key="7">
    <source>
        <dbReference type="ARBA" id="ARBA00022840"/>
    </source>
</evidence>
<evidence type="ECO:0000313" key="15">
    <source>
        <dbReference type="EMBL" id="KUJ16250.1"/>
    </source>
</evidence>
<dbReference type="HAMAP" id="MF_00138">
    <property type="entry name" value="GARS"/>
    <property type="match status" value="1"/>
</dbReference>
<dbReference type="SMART" id="SM01210">
    <property type="entry name" value="GARS_C"/>
    <property type="match status" value="1"/>
</dbReference>
<dbReference type="Gene3D" id="3.30.470.20">
    <property type="entry name" value="ATP-grasp fold, B domain"/>
    <property type="match status" value="1"/>
</dbReference>
<evidence type="ECO:0000256" key="13">
    <source>
        <dbReference type="PROSITE-ProRule" id="PRU00409"/>
    </source>
</evidence>
<dbReference type="Gene3D" id="3.40.50.20">
    <property type="match status" value="1"/>
</dbReference>
<evidence type="ECO:0000256" key="1">
    <source>
        <dbReference type="ARBA" id="ARBA00005174"/>
    </source>
</evidence>
<dbReference type="EC" id="6.3.4.13" evidence="2"/>
<dbReference type="UniPathway" id="UPA00074">
    <property type="reaction ID" value="UER00125"/>
</dbReference>
<dbReference type="InterPro" id="IPR020559">
    <property type="entry name" value="PRibGlycinamide_synth_CS"/>
</dbReference>
<dbReference type="Pfam" id="PF02844">
    <property type="entry name" value="GARS_N"/>
    <property type="match status" value="1"/>
</dbReference>
<dbReference type="InterPro" id="IPR016185">
    <property type="entry name" value="PreATP-grasp_dom_sf"/>
</dbReference>
<keyword evidence="4" id="KW-0479">Metal-binding</keyword>
<dbReference type="InterPro" id="IPR011761">
    <property type="entry name" value="ATP-grasp"/>
</dbReference>
<dbReference type="OrthoDB" id="2018833at2759"/>
<comment type="pathway">
    <text evidence="1">Purine metabolism; IMP biosynthesis via de novo pathway; N(1)-(5-phospho-D-ribosyl)glycinamide from 5-phospho-alpha-D-ribose 1-diphosphate: step 2/2.</text>
</comment>
<dbReference type="PANTHER" id="PTHR43472:SF1">
    <property type="entry name" value="PHOSPHORIBOSYLAMINE--GLYCINE LIGASE, CHLOROPLASTIC"/>
    <property type="match status" value="1"/>
</dbReference>
<dbReference type="AlphaFoldDB" id="A0A194X7V9"/>
<evidence type="ECO:0000256" key="6">
    <source>
        <dbReference type="ARBA" id="ARBA00022755"/>
    </source>
</evidence>
<dbReference type="GO" id="GO:0004637">
    <property type="term" value="F:phosphoribosylamine-glycine ligase activity"/>
    <property type="evidence" value="ECO:0007669"/>
    <property type="project" value="UniProtKB-EC"/>
</dbReference>
<proteinExistence type="inferred from homology"/>
<dbReference type="SUPFAM" id="SSF56059">
    <property type="entry name" value="Glutathione synthetase ATP-binding domain-like"/>
    <property type="match status" value="1"/>
</dbReference>
<dbReference type="KEGG" id="psco:LY89DRAFT_782538"/>
<accession>A0A194X7V9</accession>
<keyword evidence="16" id="KW-1185">Reference proteome</keyword>
<evidence type="ECO:0000256" key="8">
    <source>
        <dbReference type="ARBA" id="ARBA00023211"/>
    </source>
</evidence>
<protein>
    <recommendedName>
        <fullName evidence="2">phosphoribosylamine--glycine ligase</fullName>
        <ecNumber evidence="2">6.3.4.13</ecNumber>
    </recommendedName>
    <alternativeName>
        <fullName evidence="10">Glycinamide ribonucleotide synthetase</fullName>
    </alternativeName>
    <alternativeName>
        <fullName evidence="11">Phosphoribosylglycinamide synthetase</fullName>
    </alternativeName>
</protein>
<dbReference type="EMBL" id="KQ947416">
    <property type="protein sequence ID" value="KUJ16250.1"/>
    <property type="molecule type" value="Genomic_DNA"/>
</dbReference>
<dbReference type="Proteomes" id="UP000070700">
    <property type="component" value="Unassembled WGS sequence"/>
</dbReference>
<comment type="catalytic activity">
    <reaction evidence="12">
        <text>2-formamido-N(1)-(5-O-phospho-beta-D-ribosyl)acetamidine + ATP = 5-amino-1-(5-phospho-beta-D-ribosyl)imidazole + ADP + phosphate + H(+)</text>
        <dbReference type="Rhea" id="RHEA:23032"/>
        <dbReference type="ChEBI" id="CHEBI:15378"/>
        <dbReference type="ChEBI" id="CHEBI:30616"/>
        <dbReference type="ChEBI" id="CHEBI:43474"/>
        <dbReference type="ChEBI" id="CHEBI:137981"/>
        <dbReference type="ChEBI" id="CHEBI:147287"/>
        <dbReference type="ChEBI" id="CHEBI:456216"/>
        <dbReference type="EC" id="6.3.3.1"/>
    </reaction>
</comment>
<evidence type="ECO:0000313" key="16">
    <source>
        <dbReference type="Proteomes" id="UP000070700"/>
    </source>
</evidence>
<dbReference type="Pfam" id="PF01071">
    <property type="entry name" value="GARS_A"/>
    <property type="match status" value="1"/>
</dbReference>
<keyword evidence="6" id="KW-0658">Purine biosynthesis</keyword>
<dbReference type="InterPro" id="IPR000115">
    <property type="entry name" value="PRibGlycinamide_synth"/>
</dbReference>
<keyword evidence="5 13" id="KW-0547">Nucleotide-binding</keyword>